<reference evidence="6" key="1">
    <citation type="journal article" date="2019" name="Int. J. Syst. Evol. Microbiol.">
        <title>The Global Catalogue of Microorganisms (GCM) 10K type strain sequencing project: providing services to taxonomists for standard genome sequencing and annotation.</title>
        <authorList>
            <consortium name="The Broad Institute Genomics Platform"/>
            <consortium name="The Broad Institute Genome Sequencing Center for Infectious Disease"/>
            <person name="Wu L."/>
            <person name="Ma J."/>
        </authorList>
    </citation>
    <scope>NUCLEOTIDE SEQUENCE [LARGE SCALE GENOMIC DNA]</scope>
    <source>
        <strain evidence="6">KCTC 52416</strain>
    </source>
</reference>
<evidence type="ECO:0000256" key="1">
    <source>
        <dbReference type="ARBA" id="ARBA00023015"/>
    </source>
</evidence>
<sequence length="281" mass="31610">MLEKHIKITKLDQHETSNLKGHYYSFIWTTSTAAALLIDGMPHQHVANSMFFLGPAFQWKVAKTAGSVSAGYAMFLTETFLADPLLSRMKVNDLCVLQPHSVNCSPVNPAIEARLLTILELIDELLTTQLIHKEEALRGLVCTLFSYCDQLCKFMSAIGNPRAKDALIYKYKKLLASKINELHDVNDYAYLLNISSKYLNECTQDVLQMTAKSLIIEQLTIHARRQLKFSDKTVKEISFHLGFSSPDYFSTFCKKHIGCSPTTYRSASAEKNEGLSDIITA</sequence>
<dbReference type="PROSITE" id="PS01124">
    <property type="entry name" value="HTH_ARAC_FAMILY_2"/>
    <property type="match status" value="1"/>
</dbReference>
<evidence type="ECO:0000313" key="6">
    <source>
        <dbReference type="Proteomes" id="UP001595526"/>
    </source>
</evidence>
<dbReference type="SMART" id="SM00342">
    <property type="entry name" value="HTH_ARAC"/>
    <property type="match status" value="1"/>
</dbReference>
<keyword evidence="6" id="KW-1185">Reference proteome</keyword>
<gene>
    <name evidence="5" type="ORF">ACFOET_05555</name>
</gene>
<dbReference type="PANTHER" id="PTHR43280:SF32">
    <property type="entry name" value="TRANSCRIPTIONAL REGULATORY PROTEIN"/>
    <property type="match status" value="1"/>
</dbReference>
<dbReference type="EMBL" id="JBHRTA010000014">
    <property type="protein sequence ID" value="MFC3197070.1"/>
    <property type="molecule type" value="Genomic_DNA"/>
</dbReference>
<dbReference type="PANTHER" id="PTHR43280">
    <property type="entry name" value="ARAC-FAMILY TRANSCRIPTIONAL REGULATOR"/>
    <property type="match status" value="1"/>
</dbReference>
<comment type="caution">
    <text evidence="5">The sequence shown here is derived from an EMBL/GenBank/DDBJ whole genome shotgun (WGS) entry which is preliminary data.</text>
</comment>
<name>A0ABV7JG62_9SPHI</name>
<evidence type="ECO:0000256" key="3">
    <source>
        <dbReference type="ARBA" id="ARBA00023163"/>
    </source>
</evidence>
<evidence type="ECO:0000256" key="2">
    <source>
        <dbReference type="ARBA" id="ARBA00023125"/>
    </source>
</evidence>
<evidence type="ECO:0000313" key="5">
    <source>
        <dbReference type="EMBL" id="MFC3197070.1"/>
    </source>
</evidence>
<dbReference type="Gene3D" id="1.10.10.60">
    <property type="entry name" value="Homeodomain-like"/>
    <property type="match status" value="1"/>
</dbReference>
<keyword evidence="3" id="KW-0804">Transcription</keyword>
<dbReference type="InterPro" id="IPR018060">
    <property type="entry name" value="HTH_AraC"/>
</dbReference>
<keyword evidence="1" id="KW-0805">Transcription regulation</keyword>
<dbReference type="RefSeq" id="WP_379020411.1">
    <property type="nucleotide sequence ID" value="NZ_JBHRTA010000014.1"/>
</dbReference>
<dbReference type="Proteomes" id="UP001595526">
    <property type="component" value="Unassembled WGS sequence"/>
</dbReference>
<dbReference type="SUPFAM" id="SSF46689">
    <property type="entry name" value="Homeodomain-like"/>
    <property type="match status" value="1"/>
</dbReference>
<feature type="domain" description="HTH araC/xylS-type" evidence="4">
    <location>
        <begin position="169"/>
        <end position="267"/>
    </location>
</feature>
<evidence type="ECO:0000259" key="4">
    <source>
        <dbReference type="PROSITE" id="PS01124"/>
    </source>
</evidence>
<dbReference type="Pfam" id="PF12833">
    <property type="entry name" value="HTH_18"/>
    <property type="match status" value="1"/>
</dbReference>
<keyword evidence="2" id="KW-0238">DNA-binding</keyword>
<protein>
    <submittedName>
        <fullName evidence="5">Helix-turn-helix domain-containing protein</fullName>
    </submittedName>
</protein>
<accession>A0ABV7JG62</accession>
<dbReference type="InterPro" id="IPR009057">
    <property type="entry name" value="Homeodomain-like_sf"/>
</dbReference>
<organism evidence="5 6">
    <name type="scientific">Parapedobacter deserti</name>
    <dbReference type="NCBI Taxonomy" id="1912957"/>
    <lineage>
        <taxon>Bacteria</taxon>
        <taxon>Pseudomonadati</taxon>
        <taxon>Bacteroidota</taxon>
        <taxon>Sphingobacteriia</taxon>
        <taxon>Sphingobacteriales</taxon>
        <taxon>Sphingobacteriaceae</taxon>
        <taxon>Parapedobacter</taxon>
    </lineage>
</organism>
<proteinExistence type="predicted"/>